<accession>A0AC11BGS1</accession>
<reference evidence="1" key="1">
    <citation type="submission" date="2020-11" db="EMBL/GenBank/DDBJ databases">
        <authorList>
            <person name="Davenport K.M."/>
            <person name="Bickhart D.M."/>
            <person name="Smith T.P.L."/>
            <person name="Murdoch B.M."/>
            <person name="Rosen B.D."/>
        </authorList>
    </citation>
    <scope>NUCLEOTIDE SEQUENCE [LARGE SCALE GENOMIC DNA]</scope>
    <source>
        <strain evidence="1">OAR_USU_Benz2616</strain>
    </source>
</reference>
<protein>
    <submittedName>
        <fullName evidence="1">TEN1 subunit of CST complex</fullName>
    </submittedName>
</protein>
<evidence type="ECO:0000313" key="1">
    <source>
        <dbReference type="Ensembl" id="ENSOARP00020014328.2"/>
    </source>
</evidence>
<proteinExistence type="predicted"/>
<organism evidence="1">
    <name type="scientific">Ovis aries</name>
    <name type="common">Sheep</name>
    <dbReference type="NCBI Taxonomy" id="9940"/>
    <lineage>
        <taxon>Eukaryota</taxon>
        <taxon>Metazoa</taxon>
        <taxon>Chordata</taxon>
        <taxon>Craniata</taxon>
        <taxon>Vertebrata</taxon>
        <taxon>Euteleostomi</taxon>
        <taxon>Mammalia</taxon>
        <taxon>Eutheria</taxon>
        <taxon>Laurasiatheria</taxon>
        <taxon>Artiodactyla</taxon>
        <taxon>Ruminantia</taxon>
        <taxon>Pecora</taxon>
        <taxon>Bovidae</taxon>
        <taxon>Caprinae</taxon>
        <taxon>Ovis</taxon>
    </lineage>
</organism>
<dbReference type="Ensembl" id="ENSOART00020017364.2">
    <property type="protein sequence ID" value="ENSOARP00020014328.2"/>
    <property type="gene ID" value="ENSOARG00020011418.2"/>
</dbReference>
<reference evidence="1" key="3">
    <citation type="submission" date="2025-09" db="UniProtKB">
        <authorList>
            <consortium name="Ensembl"/>
        </authorList>
    </citation>
    <scope>IDENTIFICATION</scope>
</reference>
<gene>
    <name evidence="1" type="primary">TEN1</name>
</gene>
<reference evidence="1" key="2">
    <citation type="submission" date="2025-08" db="UniProtKB">
        <authorList>
            <consortium name="Ensembl"/>
        </authorList>
    </citation>
    <scope>IDENTIFICATION</scope>
</reference>
<sequence length="134" mass="15001">MLSRGPQGTGAMMLPKPGIYFFPWEVSAGQVPDGDTLRTFGRLCSYDMTRSQVTLMAQLRSDQHPILVCTKLVEPFQAQLGSLYIVLGELEHQKDGSCVVKARVLTCVEGMNLPLLEQAIREQRLYQQERDSGQ</sequence>
<name>A0AC11BGS1_SHEEP</name>